<feature type="chain" id="PRO_5033708326" evidence="8">
    <location>
        <begin position="24"/>
        <end position="638"/>
    </location>
</feature>
<keyword evidence="8" id="KW-0732">Signal</keyword>
<evidence type="ECO:0000256" key="7">
    <source>
        <dbReference type="SAM" id="MobiDB-lite"/>
    </source>
</evidence>
<keyword evidence="12" id="KW-1185">Reference proteome</keyword>
<dbReference type="SMART" id="SM00204">
    <property type="entry name" value="TGFB"/>
    <property type="match status" value="1"/>
</dbReference>
<feature type="compositionally biased region" description="Acidic residues" evidence="7">
    <location>
        <begin position="163"/>
        <end position="177"/>
    </location>
</feature>
<dbReference type="PANTHER" id="PTHR11848:SF298">
    <property type="entry name" value="DAWDLE, ISOFORM A"/>
    <property type="match status" value="1"/>
</dbReference>
<feature type="region of interest" description="Disordered" evidence="7">
    <location>
        <begin position="65"/>
        <end position="103"/>
    </location>
</feature>
<organism evidence="11">
    <name type="scientific">Ceratitis capitata</name>
    <name type="common">Mediterranean fruit fly</name>
    <name type="synonym">Tephritis capitata</name>
    <dbReference type="NCBI Taxonomy" id="7213"/>
    <lineage>
        <taxon>Eukaryota</taxon>
        <taxon>Metazoa</taxon>
        <taxon>Ecdysozoa</taxon>
        <taxon>Arthropoda</taxon>
        <taxon>Hexapoda</taxon>
        <taxon>Insecta</taxon>
        <taxon>Pterygota</taxon>
        <taxon>Neoptera</taxon>
        <taxon>Endopterygota</taxon>
        <taxon>Diptera</taxon>
        <taxon>Brachycera</taxon>
        <taxon>Muscomorpha</taxon>
        <taxon>Tephritoidea</taxon>
        <taxon>Tephritidae</taxon>
        <taxon>Ceratitis</taxon>
        <taxon>Ceratitis</taxon>
    </lineage>
</organism>
<evidence type="ECO:0000256" key="5">
    <source>
        <dbReference type="ARBA" id="ARBA00023157"/>
    </source>
</evidence>
<accession>W8AHT8</accession>
<dbReference type="InterPro" id="IPR015615">
    <property type="entry name" value="TGF-beta-rel"/>
</dbReference>
<dbReference type="InterPro" id="IPR029034">
    <property type="entry name" value="Cystine-knot_cytokine"/>
</dbReference>
<dbReference type="EMBL" id="GAMC01018510">
    <property type="protein sequence ID" value="JAB88045.1"/>
    <property type="molecule type" value="mRNA"/>
</dbReference>
<feature type="region of interest" description="Disordered" evidence="7">
    <location>
        <begin position="218"/>
        <end position="284"/>
    </location>
</feature>
<evidence type="ECO:0000313" key="12">
    <source>
        <dbReference type="Proteomes" id="UP000606786"/>
    </source>
</evidence>
<evidence type="ECO:0000256" key="3">
    <source>
        <dbReference type="ARBA" id="ARBA00022525"/>
    </source>
</evidence>
<dbReference type="AlphaFoldDB" id="W8AHT8"/>
<keyword evidence="4 6" id="KW-0339">Growth factor</keyword>
<comment type="subcellular location">
    <subcellularLocation>
        <location evidence="1">Secreted</location>
    </subcellularLocation>
</comment>
<dbReference type="EMBL" id="CAJHJT010000012">
    <property type="protein sequence ID" value="CAD6996677.1"/>
    <property type="molecule type" value="Genomic_DNA"/>
</dbReference>
<keyword evidence="3" id="KW-0964">Secreted</keyword>
<evidence type="ECO:0000313" key="11">
    <source>
        <dbReference type="EMBL" id="JAB88045.1"/>
    </source>
</evidence>
<reference evidence="11" key="2">
    <citation type="journal article" date="2014" name="BMC Genomics">
        <title>A genomic perspective to assessing quality of mass-reared SIT flies used in Mediterranean fruit fly (Ceratitis capitata) eradication in California.</title>
        <authorList>
            <person name="Calla B."/>
            <person name="Hall B."/>
            <person name="Hou S."/>
            <person name="Geib S.M."/>
        </authorList>
    </citation>
    <scope>NUCLEOTIDE SEQUENCE</scope>
</reference>
<dbReference type="FunFam" id="2.60.120.970:FF:000035">
    <property type="entry name" value="Dawdle, isoform A"/>
    <property type="match status" value="1"/>
</dbReference>
<dbReference type="Pfam" id="PF00688">
    <property type="entry name" value="TGFb_propeptide"/>
    <property type="match status" value="1"/>
</dbReference>
<evidence type="ECO:0000256" key="4">
    <source>
        <dbReference type="ARBA" id="ARBA00023030"/>
    </source>
</evidence>
<feature type="domain" description="TGF-beta family profile" evidence="9">
    <location>
        <begin position="513"/>
        <end position="638"/>
    </location>
</feature>
<dbReference type="SUPFAM" id="SSF57501">
    <property type="entry name" value="Cystine-knot cytokines"/>
    <property type="match status" value="1"/>
</dbReference>
<evidence type="ECO:0000256" key="1">
    <source>
        <dbReference type="ARBA" id="ARBA00004613"/>
    </source>
</evidence>
<dbReference type="InterPro" id="IPR001111">
    <property type="entry name" value="TGF-b_propeptide"/>
</dbReference>
<evidence type="ECO:0000256" key="8">
    <source>
        <dbReference type="SAM" id="SignalP"/>
    </source>
</evidence>
<dbReference type="InterPro" id="IPR017948">
    <property type="entry name" value="TGFb_CS"/>
</dbReference>
<dbReference type="OrthoDB" id="6516235at2759"/>
<evidence type="ECO:0000313" key="10">
    <source>
        <dbReference type="EMBL" id="CAD6996677.1"/>
    </source>
</evidence>
<comment type="similarity">
    <text evidence="2 6">Belongs to the TGF-beta family.</text>
</comment>
<reference evidence="10" key="3">
    <citation type="submission" date="2020-11" db="EMBL/GenBank/DDBJ databases">
        <authorList>
            <person name="Whitehead M."/>
        </authorList>
    </citation>
    <scope>NUCLEOTIDE SEQUENCE</scope>
    <source>
        <strain evidence="10">EGII</strain>
    </source>
</reference>
<proteinExistence type="evidence at transcript level"/>
<dbReference type="PROSITE" id="PS51362">
    <property type="entry name" value="TGF_BETA_2"/>
    <property type="match status" value="1"/>
</dbReference>
<evidence type="ECO:0000259" key="9">
    <source>
        <dbReference type="PROSITE" id="PS51362"/>
    </source>
</evidence>
<reference evidence="11" key="1">
    <citation type="submission" date="2013-07" db="EMBL/GenBank/DDBJ databases">
        <authorList>
            <person name="Geib S."/>
        </authorList>
    </citation>
    <scope>NUCLEOTIDE SEQUENCE</scope>
</reference>
<feature type="compositionally biased region" description="Basic residues" evidence="7">
    <location>
        <begin position="69"/>
        <end position="90"/>
    </location>
</feature>
<evidence type="ECO:0000256" key="2">
    <source>
        <dbReference type="ARBA" id="ARBA00006656"/>
    </source>
</evidence>
<feature type="signal peptide" evidence="8">
    <location>
        <begin position="1"/>
        <end position="23"/>
    </location>
</feature>
<feature type="compositionally biased region" description="Low complexity" evidence="7">
    <location>
        <begin position="254"/>
        <end position="268"/>
    </location>
</feature>
<dbReference type="Gene3D" id="2.10.90.10">
    <property type="entry name" value="Cystine-knot cytokines"/>
    <property type="match status" value="1"/>
</dbReference>
<feature type="region of interest" description="Disordered" evidence="7">
    <location>
        <begin position="158"/>
        <end position="184"/>
    </location>
</feature>
<dbReference type="GO" id="GO:0008083">
    <property type="term" value="F:growth factor activity"/>
    <property type="evidence" value="ECO:0007669"/>
    <property type="project" value="UniProtKB-KW"/>
</dbReference>
<protein>
    <submittedName>
        <fullName evidence="10">(Mediterranean fruit fly) hypothetical protein</fullName>
    </submittedName>
    <submittedName>
        <fullName evidence="11">Inhibin beta B chain</fullName>
    </submittedName>
</protein>
<dbReference type="PANTHER" id="PTHR11848">
    <property type="entry name" value="TGF-BETA FAMILY"/>
    <property type="match status" value="1"/>
</dbReference>
<gene>
    <name evidence="11" type="primary">INHBB</name>
    <name evidence="10" type="ORF">CCAP1982_LOCUS5361</name>
</gene>
<dbReference type="Gene3D" id="2.60.120.970">
    <property type="match status" value="1"/>
</dbReference>
<name>W8AHT8_CERCA</name>
<dbReference type="CDD" id="cd13752">
    <property type="entry name" value="TGF_beta_INHB"/>
    <property type="match status" value="1"/>
</dbReference>
<evidence type="ECO:0000256" key="6">
    <source>
        <dbReference type="RuleBase" id="RU000354"/>
    </source>
</evidence>
<dbReference type="GO" id="GO:0005615">
    <property type="term" value="C:extracellular space"/>
    <property type="evidence" value="ECO:0007669"/>
    <property type="project" value="TreeGrafter"/>
</dbReference>
<dbReference type="GO" id="GO:0005125">
    <property type="term" value="F:cytokine activity"/>
    <property type="evidence" value="ECO:0007669"/>
    <property type="project" value="TreeGrafter"/>
</dbReference>
<keyword evidence="5" id="KW-1015">Disulfide bond</keyword>
<sequence>MAKYFILFILIVFIALDHSITYGRHHSDVQTAHDAHHDSRQQPITNYMPPSAQQHNRQLMPTQTVQQPQHKRTHHVKNNRPRVAKARRIRQSSWQENVPPDSIGSAEERAERIEAEAALRRYVHLQRHMAYQEAHLRKHQQVLQRKQSELSAASLERHLEAQQTDEEEEEDVAEMVDEAPGSPSALFNMRLPRIWQHLGGGGTADVMLGDAPYDYSDEPQRLDVTLPPLTHTSHDDDNSVDELAAPNTNEEQESNSLESASAESAESIEAAHKNHHRHKAKADCPKCESSRRVEHISEEELTQLRIEYVKQQILEKLRLKERPNVSAVALPKPIYEGTTIEEEEDDSAKNNNVDDYYARTSKKFIFLQRERNECQRLGTNSSMCFSFKIDDADADGFDVSTAVLWLFKSKSKRSHRRKHTKLTPQTIVVSEVQQSTDPTYLPVVKTIAIQSIDVQDEWMKIDIEWPIKRWFGNHDLSHLIQISCRTCDMASMEEMISINKDYRPFIMVDTQNRRRASRQKRGINCTDGVTECCREKLYISFDEIGWGDWIIQPRGYDAYFCRGSCGSVASVAQSATHHSAFLQKIALSRRNSGSKPLELVPCCTAKQYSSLQLVFMDSNNTATQKTFPNMVIESCGCR</sequence>
<dbReference type="Pfam" id="PF00019">
    <property type="entry name" value="TGF_beta"/>
    <property type="match status" value="1"/>
</dbReference>
<dbReference type="InterPro" id="IPR001839">
    <property type="entry name" value="TGF-b_C"/>
</dbReference>
<dbReference type="Proteomes" id="UP000606786">
    <property type="component" value="Unassembled WGS sequence"/>
</dbReference>
<dbReference type="PROSITE" id="PS00250">
    <property type="entry name" value="TGF_BETA_1"/>
    <property type="match status" value="1"/>
</dbReference>